<protein>
    <submittedName>
        <fullName evidence="15">Uncharacterized protein</fullName>
    </submittedName>
</protein>
<accession>A0ABP0B4L9</accession>
<feature type="compositionally biased region" description="Basic residues" evidence="13">
    <location>
        <begin position="1119"/>
        <end position="1128"/>
    </location>
</feature>
<feature type="compositionally biased region" description="Basic residues" evidence="13">
    <location>
        <begin position="605"/>
        <end position="619"/>
    </location>
</feature>
<evidence type="ECO:0000256" key="7">
    <source>
        <dbReference type="ARBA" id="ARBA00022729"/>
    </source>
</evidence>
<keyword evidence="12" id="KW-0539">Nucleus</keyword>
<comment type="subcellular location">
    <subcellularLocation>
        <location evidence="3">Endoplasmic reticulum membrane</location>
    </subcellularLocation>
    <subcellularLocation>
        <location evidence="2">Nucleus membrane</location>
    </subcellularLocation>
</comment>
<evidence type="ECO:0000256" key="6">
    <source>
        <dbReference type="ARBA" id="ARBA00022692"/>
    </source>
</evidence>
<feature type="compositionally biased region" description="Acidic residues" evidence="13">
    <location>
        <begin position="803"/>
        <end position="822"/>
    </location>
</feature>
<feature type="region of interest" description="Disordered" evidence="13">
    <location>
        <begin position="1193"/>
        <end position="1301"/>
    </location>
</feature>
<evidence type="ECO:0000313" key="15">
    <source>
        <dbReference type="EMBL" id="CAK7214280.1"/>
    </source>
</evidence>
<feature type="compositionally biased region" description="Low complexity" evidence="13">
    <location>
        <begin position="1240"/>
        <end position="1252"/>
    </location>
</feature>
<evidence type="ECO:0000256" key="14">
    <source>
        <dbReference type="SAM" id="SignalP"/>
    </source>
</evidence>
<keyword evidence="11" id="KW-0325">Glycoprotein</keyword>
<evidence type="ECO:0000256" key="11">
    <source>
        <dbReference type="ARBA" id="ARBA00023180"/>
    </source>
</evidence>
<organism evidence="15 16">
    <name type="scientific">Sporothrix curviconia</name>
    <dbReference type="NCBI Taxonomy" id="1260050"/>
    <lineage>
        <taxon>Eukaryota</taxon>
        <taxon>Fungi</taxon>
        <taxon>Dikarya</taxon>
        <taxon>Ascomycota</taxon>
        <taxon>Pezizomycotina</taxon>
        <taxon>Sordariomycetes</taxon>
        <taxon>Sordariomycetidae</taxon>
        <taxon>Ophiostomatales</taxon>
        <taxon>Ophiostomataceae</taxon>
        <taxon>Sporothrix</taxon>
    </lineage>
</organism>
<feature type="region of interest" description="Disordered" evidence="13">
    <location>
        <begin position="1099"/>
        <end position="1147"/>
    </location>
</feature>
<feature type="compositionally biased region" description="Basic and acidic residues" evidence="13">
    <location>
        <begin position="555"/>
        <end position="564"/>
    </location>
</feature>
<dbReference type="Proteomes" id="UP001642405">
    <property type="component" value="Unassembled WGS sequence"/>
</dbReference>
<feature type="region of interest" description="Disordered" evidence="13">
    <location>
        <begin position="429"/>
        <end position="455"/>
    </location>
</feature>
<evidence type="ECO:0000256" key="10">
    <source>
        <dbReference type="ARBA" id="ARBA00023136"/>
    </source>
</evidence>
<evidence type="ECO:0000256" key="5">
    <source>
        <dbReference type="ARBA" id="ARBA00022459"/>
    </source>
</evidence>
<feature type="compositionally biased region" description="Low complexity" evidence="13">
    <location>
        <begin position="38"/>
        <end position="47"/>
    </location>
</feature>
<feature type="region of interest" description="Disordered" evidence="13">
    <location>
        <begin position="1323"/>
        <end position="1430"/>
    </location>
</feature>
<feature type="compositionally biased region" description="Low complexity" evidence="13">
    <location>
        <begin position="1370"/>
        <end position="1398"/>
    </location>
</feature>
<feature type="compositionally biased region" description="Basic residues" evidence="13">
    <location>
        <begin position="779"/>
        <end position="797"/>
    </location>
</feature>
<keyword evidence="16" id="KW-1185">Reference proteome</keyword>
<comment type="similarity">
    <text evidence="4">Belongs to the KAR5 family.</text>
</comment>
<feature type="compositionally biased region" description="Basic and acidic residues" evidence="13">
    <location>
        <begin position="663"/>
        <end position="674"/>
    </location>
</feature>
<reference evidence="15 16" key="1">
    <citation type="submission" date="2024-01" db="EMBL/GenBank/DDBJ databases">
        <authorList>
            <person name="Allen C."/>
            <person name="Tagirdzhanova G."/>
        </authorList>
    </citation>
    <scope>NUCLEOTIDE SEQUENCE [LARGE SCALE GENOMIC DNA]</scope>
</reference>
<keyword evidence="8" id="KW-0256">Endoplasmic reticulum</keyword>
<name>A0ABP0B4L9_9PEZI</name>
<keyword evidence="10" id="KW-0472">Membrane</keyword>
<evidence type="ECO:0000256" key="8">
    <source>
        <dbReference type="ARBA" id="ARBA00022824"/>
    </source>
</evidence>
<feature type="compositionally biased region" description="Low complexity" evidence="13">
    <location>
        <begin position="500"/>
        <end position="515"/>
    </location>
</feature>
<dbReference type="InterPro" id="IPR007292">
    <property type="entry name" value="Nuclear_fusion_Kar5"/>
</dbReference>
<evidence type="ECO:0000256" key="2">
    <source>
        <dbReference type="ARBA" id="ARBA00004126"/>
    </source>
</evidence>
<feature type="compositionally biased region" description="Acidic residues" evidence="13">
    <location>
        <begin position="1220"/>
        <end position="1230"/>
    </location>
</feature>
<evidence type="ECO:0000313" key="16">
    <source>
        <dbReference type="Proteomes" id="UP001642405"/>
    </source>
</evidence>
<gene>
    <name evidence="15" type="ORF">SCUCBS95973_002087</name>
</gene>
<evidence type="ECO:0000256" key="1">
    <source>
        <dbReference type="ARBA" id="ARBA00003389"/>
    </source>
</evidence>
<comment type="function">
    <text evidence="1">Required for nuclear membrane fusion during karyogamy.</text>
</comment>
<feature type="compositionally biased region" description="Acidic residues" evidence="13">
    <location>
        <begin position="436"/>
        <end position="446"/>
    </location>
</feature>
<evidence type="ECO:0000256" key="4">
    <source>
        <dbReference type="ARBA" id="ARBA00010473"/>
    </source>
</evidence>
<evidence type="ECO:0000256" key="12">
    <source>
        <dbReference type="ARBA" id="ARBA00023242"/>
    </source>
</evidence>
<keyword evidence="5" id="KW-0415">Karyogamy</keyword>
<feature type="compositionally biased region" description="Low complexity" evidence="13">
    <location>
        <begin position="467"/>
        <end position="480"/>
    </location>
</feature>
<keyword evidence="6" id="KW-0812">Transmembrane</keyword>
<sequence>MHLPGLFATLAVSALVRPAATIPWLSSQQDGPGRQGDYPSPSYSSISPSDLLQAGAQQRSALYQRALAELQELEAEPLCHRVAARLLVNNCHLLDGKDDATVHTDSGRQVRDFVDSYAASLAICDLERASFSIPTACALFREPTLSQIPLGDSTAQLHVSEAQIRACLAGLGESPSAWNTWVSYSHKAKLTRVMAKLADDVEAELQKRFATWDAVVQGTTAKLTVALSKADAVRQHLKSVESILANQLHSSLDEATASSKENAQSAEALKQLLAIMLKSALEANSEMAYVHEQSMERVVQGTSFELDQMSTAMQGAFASAISLQREIEHSQLQTAELTSRQEALEKGMVHLASITRTFMADMSDHTRLLGQARNMTNDMLDTLEATAAATSIIQVTRNIGLITLGEMVGVAITSYSHFRDNPRRFAMVPARRDTASEDDSASEDDEHDQHESPERQATIAAAEEVAAAAAAAATTRATRATRSKTAEANNAEARPTSLFGPLELEPAGGEPPQEQAEARESEPDLPQQLPQDAPGQEQEQEDAPGSELLWNLYSEGERANPRADSDDDEGNHGGINDTIQVDAPVGEPGPDAEVPPDSTEEPQQKRQRVMSPRRLRGRKQGQSLANVVESVTAAMAKAKSSTPTKTRAQEMRAKRAEKRRQKQKEVEEQQIHNEEEGDEVVGALEQQGQPGEKEQAGAEVAEEEVEEPLDPKVQRRLRRQRRVAAQPPAAANGGEGQEATTNDDNNNNDDENNNDEVEDNDAAGREIIYIEDAETAPRRGSRSTRTSLRRAAKRKRGQVQPTEETEEVVSDTEEEEEEEEELRGESTKVQEIILTTAGQPAASDLARQRSLPDWLKPEVDHGLSKSAPVSTKTVASMVALMSSVGWTGMHTWKMSLPRGNPDCFVQPTTEQGKELCRSLANLMYLYSKVPQPEALSLLDQSGQDHEQAQTDTSSLDLFLERLEEADAFLNAIDEAVDLICNRELNPVTAFASANNAASRKVSRLRALLAEDLLAFVIPLAVAVLEAAYALGGRTADEELDLRGIYVPRETVQLNRATWHTVSKAAIWLIKLEKALAYELGYRAERDILGRYRQLEDSDDDDDYYRSGNTRPGGGGSRTPRGRFGRRGRPPLNRSRYNGPLNRHGRPLLVDGEAMDAALYESTPGAKRRDRCRLKPLLNQLQDEICRARIDIERNNRSPQSSPVPSPVHSPVPALAAGNDGADDIAMDSDGESGWVPVEVAASQAPRSQAPQAEVSETPRHDRRPEITLPQRVPATQTTPARDGQRTDAEGQEDEDGVEDDGQDEALMTPAMEASRQLGLHAESVESVEGDEPAETQADGGGTNADNMHVLSRQPSPANAPRATQASQATPSRAQRPSQAARARPPAAASSPAHARSSPVQARMVQAAPGRAPANGVPAERGEAPPAAAGSTANAGIAVTPQPRAYTSAELKLILVRLKGKAPLDLVQLAADFGRDVYDVASRVEGVKNVVRATAVREKKPVPRWARAGYFIR</sequence>
<comment type="caution">
    <text evidence="15">The sequence shown here is derived from an EMBL/GenBank/DDBJ whole genome shotgun (WGS) entry which is preliminary data.</text>
</comment>
<evidence type="ECO:0000256" key="3">
    <source>
        <dbReference type="ARBA" id="ARBA00004586"/>
    </source>
</evidence>
<evidence type="ECO:0000256" key="9">
    <source>
        <dbReference type="ARBA" id="ARBA00022989"/>
    </source>
</evidence>
<evidence type="ECO:0000256" key="13">
    <source>
        <dbReference type="SAM" id="MobiDB-lite"/>
    </source>
</evidence>
<feature type="compositionally biased region" description="Acidic residues" evidence="13">
    <location>
        <begin position="1289"/>
        <end position="1301"/>
    </location>
</feature>
<dbReference type="EMBL" id="CAWUHB010000008">
    <property type="protein sequence ID" value="CAK7214280.1"/>
    <property type="molecule type" value="Genomic_DNA"/>
</dbReference>
<feature type="region of interest" description="Disordered" evidence="13">
    <location>
        <begin position="26"/>
        <end position="47"/>
    </location>
</feature>
<feature type="signal peptide" evidence="14">
    <location>
        <begin position="1"/>
        <end position="21"/>
    </location>
</feature>
<keyword evidence="9" id="KW-1133">Transmembrane helix</keyword>
<feature type="chain" id="PRO_5046335145" evidence="14">
    <location>
        <begin position="22"/>
        <end position="1512"/>
    </location>
</feature>
<feature type="compositionally biased region" description="Polar residues" evidence="13">
    <location>
        <begin position="1352"/>
        <end position="1369"/>
    </location>
</feature>
<keyword evidence="7 14" id="KW-0732">Signal</keyword>
<feature type="compositionally biased region" description="Acidic residues" evidence="13">
    <location>
        <begin position="746"/>
        <end position="761"/>
    </location>
</feature>
<feature type="compositionally biased region" description="Basic and acidic residues" evidence="13">
    <location>
        <begin position="1256"/>
        <end position="1265"/>
    </location>
</feature>
<dbReference type="PANTHER" id="PTHR28012">
    <property type="entry name" value="NUCLEAR FUSION PROTEIN KAR5"/>
    <property type="match status" value="1"/>
</dbReference>
<feature type="region of interest" description="Disordered" evidence="13">
    <location>
        <begin position="467"/>
        <end position="829"/>
    </location>
</feature>
<dbReference type="PANTHER" id="PTHR28012:SF1">
    <property type="entry name" value="NUCLEAR FUSION PROTEIN KAR5"/>
    <property type="match status" value="1"/>
</dbReference>
<proteinExistence type="inferred from homology"/>